<feature type="compositionally biased region" description="Polar residues" evidence="10">
    <location>
        <begin position="330"/>
        <end position="346"/>
    </location>
</feature>
<name>A0AAV9CPS4_ACOCL</name>
<keyword evidence="7" id="KW-0804">Transcription</keyword>
<feature type="compositionally biased region" description="Low complexity" evidence="10">
    <location>
        <begin position="307"/>
        <end position="321"/>
    </location>
</feature>
<feature type="region of interest" description="Disordered" evidence="10">
    <location>
        <begin position="213"/>
        <end position="283"/>
    </location>
</feature>
<sequence>MNNSSSTPSETYVPSSMVFPFVEYHQQSTTSQKPLWLDFETPTTTTTSSSHHHHFFTTNDFLTSPQPPLPLYPSQLLPDYHQITTTSSLPPLGIIKSEEDHNHHYHQCGSIGLNLGRRTYFSAGDVAAIDRLFRRSRGVYAAGQAVPRCQAEGCNVDLSNAKHYHRRHKVCGFHSKATAVIAGGLQQRFCQQCSRFHVLAEFDESKRSCRKRLADHNRRRRKFQPTPSDSSTSNNSNNSTCLTKENTNLSTLMLSSGGGGGQTSESSNNNAAEEGQQHQEHNQDKATQYLSLGGQQRHMLASEDSATTTQFSPSTHSSPSSGMYFHPHSLFSSREASNSGGAASNHNPEELQNLLQLGQAMFEVDLL</sequence>
<evidence type="ECO:0000256" key="8">
    <source>
        <dbReference type="ARBA" id="ARBA00023242"/>
    </source>
</evidence>
<dbReference type="InterPro" id="IPR004333">
    <property type="entry name" value="SBP_dom"/>
</dbReference>
<evidence type="ECO:0000256" key="5">
    <source>
        <dbReference type="ARBA" id="ARBA00023015"/>
    </source>
</evidence>
<feature type="domain" description="SBP-type" evidence="11">
    <location>
        <begin position="146"/>
        <end position="223"/>
    </location>
</feature>
<evidence type="ECO:0000256" key="10">
    <source>
        <dbReference type="SAM" id="MobiDB-lite"/>
    </source>
</evidence>
<organism evidence="12 13">
    <name type="scientific">Acorus calamus</name>
    <name type="common">Sweet flag</name>
    <dbReference type="NCBI Taxonomy" id="4465"/>
    <lineage>
        <taxon>Eukaryota</taxon>
        <taxon>Viridiplantae</taxon>
        <taxon>Streptophyta</taxon>
        <taxon>Embryophyta</taxon>
        <taxon>Tracheophyta</taxon>
        <taxon>Spermatophyta</taxon>
        <taxon>Magnoliopsida</taxon>
        <taxon>Liliopsida</taxon>
        <taxon>Acoraceae</taxon>
        <taxon>Acorus</taxon>
    </lineage>
</organism>
<dbReference type="AlphaFoldDB" id="A0AAV9CPS4"/>
<keyword evidence="13" id="KW-1185">Reference proteome</keyword>
<evidence type="ECO:0000259" key="11">
    <source>
        <dbReference type="PROSITE" id="PS51141"/>
    </source>
</evidence>
<accession>A0AAV9CPS4</accession>
<evidence type="ECO:0000256" key="3">
    <source>
        <dbReference type="ARBA" id="ARBA00022771"/>
    </source>
</evidence>
<dbReference type="EMBL" id="JAUJYO010000018">
    <property type="protein sequence ID" value="KAK1290709.1"/>
    <property type="molecule type" value="Genomic_DNA"/>
</dbReference>
<dbReference type="InterPro" id="IPR036893">
    <property type="entry name" value="SBP_sf"/>
</dbReference>
<comment type="caution">
    <text evidence="12">The sequence shown here is derived from an EMBL/GenBank/DDBJ whole genome shotgun (WGS) entry which is preliminary data.</text>
</comment>
<keyword evidence="6" id="KW-0238">DNA-binding</keyword>
<keyword evidence="8" id="KW-0539">Nucleus</keyword>
<comment type="subcellular location">
    <subcellularLocation>
        <location evidence="1">Nucleus</location>
    </subcellularLocation>
</comment>
<dbReference type="SUPFAM" id="SSF103612">
    <property type="entry name" value="SBT domain"/>
    <property type="match status" value="1"/>
</dbReference>
<evidence type="ECO:0000256" key="4">
    <source>
        <dbReference type="ARBA" id="ARBA00022833"/>
    </source>
</evidence>
<dbReference type="Pfam" id="PF03110">
    <property type="entry name" value="SBP"/>
    <property type="match status" value="1"/>
</dbReference>
<reference evidence="12" key="1">
    <citation type="journal article" date="2023" name="Nat. Commun.">
        <title>Diploid and tetraploid genomes of Acorus and the evolution of monocots.</title>
        <authorList>
            <person name="Ma L."/>
            <person name="Liu K.W."/>
            <person name="Li Z."/>
            <person name="Hsiao Y.Y."/>
            <person name="Qi Y."/>
            <person name="Fu T."/>
            <person name="Tang G.D."/>
            <person name="Zhang D."/>
            <person name="Sun W.H."/>
            <person name="Liu D.K."/>
            <person name="Li Y."/>
            <person name="Chen G.Z."/>
            <person name="Liu X.D."/>
            <person name="Liao X.Y."/>
            <person name="Jiang Y.T."/>
            <person name="Yu X."/>
            <person name="Hao Y."/>
            <person name="Huang J."/>
            <person name="Zhao X.W."/>
            <person name="Ke S."/>
            <person name="Chen Y.Y."/>
            <person name="Wu W.L."/>
            <person name="Hsu J.L."/>
            <person name="Lin Y.F."/>
            <person name="Huang M.D."/>
            <person name="Li C.Y."/>
            <person name="Huang L."/>
            <person name="Wang Z.W."/>
            <person name="Zhao X."/>
            <person name="Zhong W.Y."/>
            <person name="Peng D.H."/>
            <person name="Ahmad S."/>
            <person name="Lan S."/>
            <person name="Zhang J.S."/>
            <person name="Tsai W.C."/>
            <person name="Van de Peer Y."/>
            <person name="Liu Z.J."/>
        </authorList>
    </citation>
    <scope>NUCLEOTIDE SEQUENCE</scope>
    <source>
        <strain evidence="12">CP</strain>
    </source>
</reference>
<evidence type="ECO:0000313" key="12">
    <source>
        <dbReference type="EMBL" id="KAK1290709.1"/>
    </source>
</evidence>
<dbReference type="GO" id="GO:0008270">
    <property type="term" value="F:zinc ion binding"/>
    <property type="evidence" value="ECO:0007669"/>
    <property type="project" value="UniProtKB-KW"/>
</dbReference>
<keyword evidence="4" id="KW-0862">Zinc</keyword>
<evidence type="ECO:0000256" key="2">
    <source>
        <dbReference type="ARBA" id="ARBA00022723"/>
    </source>
</evidence>
<evidence type="ECO:0000256" key="6">
    <source>
        <dbReference type="ARBA" id="ARBA00023125"/>
    </source>
</evidence>
<dbReference type="FunFam" id="4.10.1100.10:FF:000001">
    <property type="entry name" value="Squamosa promoter-binding-like protein 14"/>
    <property type="match status" value="1"/>
</dbReference>
<keyword evidence="3 9" id="KW-0863">Zinc-finger</keyword>
<evidence type="ECO:0000313" key="13">
    <source>
        <dbReference type="Proteomes" id="UP001180020"/>
    </source>
</evidence>
<dbReference type="InterPro" id="IPR044817">
    <property type="entry name" value="SBP-like"/>
</dbReference>
<feature type="compositionally biased region" description="Low complexity" evidence="10">
    <location>
        <begin position="230"/>
        <end position="255"/>
    </location>
</feature>
<reference evidence="12" key="2">
    <citation type="submission" date="2023-06" db="EMBL/GenBank/DDBJ databases">
        <authorList>
            <person name="Ma L."/>
            <person name="Liu K.-W."/>
            <person name="Li Z."/>
            <person name="Hsiao Y.-Y."/>
            <person name="Qi Y."/>
            <person name="Fu T."/>
            <person name="Tang G."/>
            <person name="Zhang D."/>
            <person name="Sun W.-H."/>
            <person name="Liu D.-K."/>
            <person name="Li Y."/>
            <person name="Chen G.-Z."/>
            <person name="Liu X.-D."/>
            <person name="Liao X.-Y."/>
            <person name="Jiang Y.-T."/>
            <person name="Yu X."/>
            <person name="Hao Y."/>
            <person name="Huang J."/>
            <person name="Zhao X.-W."/>
            <person name="Ke S."/>
            <person name="Chen Y.-Y."/>
            <person name="Wu W.-L."/>
            <person name="Hsu J.-L."/>
            <person name="Lin Y.-F."/>
            <person name="Huang M.-D."/>
            <person name="Li C.-Y."/>
            <person name="Huang L."/>
            <person name="Wang Z.-W."/>
            <person name="Zhao X."/>
            <person name="Zhong W.-Y."/>
            <person name="Peng D.-H."/>
            <person name="Ahmad S."/>
            <person name="Lan S."/>
            <person name="Zhang J.-S."/>
            <person name="Tsai W.-C."/>
            <person name="Van De Peer Y."/>
            <person name="Liu Z.-J."/>
        </authorList>
    </citation>
    <scope>NUCLEOTIDE SEQUENCE</scope>
    <source>
        <strain evidence="12">CP</strain>
        <tissue evidence="12">Leaves</tissue>
    </source>
</reference>
<proteinExistence type="predicted"/>
<dbReference type="GO" id="GO:0005634">
    <property type="term" value="C:nucleus"/>
    <property type="evidence" value="ECO:0007669"/>
    <property type="project" value="UniProtKB-SubCell"/>
</dbReference>
<keyword evidence="2" id="KW-0479">Metal-binding</keyword>
<dbReference type="PROSITE" id="PS51141">
    <property type="entry name" value="ZF_SBP"/>
    <property type="match status" value="1"/>
</dbReference>
<keyword evidence="5" id="KW-0805">Transcription regulation</keyword>
<gene>
    <name evidence="12" type="primary">SPL10</name>
    <name evidence="12" type="ORF">QJS10_CPB18g00172</name>
</gene>
<dbReference type="GO" id="GO:0003677">
    <property type="term" value="F:DNA binding"/>
    <property type="evidence" value="ECO:0007669"/>
    <property type="project" value="UniProtKB-KW"/>
</dbReference>
<evidence type="ECO:0000256" key="1">
    <source>
        <dbReference type="ARBA" id="ARBA00004123"/>
    </source>
</evidence>
<protein>
    <submittedName>
        <fullName evidence="12">Squamosa promoter-binding-like protein 10</fullName>
    </submittedName>
</protein>
<dbReference type="PANTHER" id="PTHR31251">
    <property type="entry name" value="SQUAMOSA PROMOTER-BINDING-LIKE PROTEIN 4"/>
    <property type="match status" value="1"/>
</dbReference>
<evidence type="ECO:0000256" key="9">
    <source>
        <dbReference type="PROSITE-ProRule" id="PRU00470"/>
    </source>
</evidence>
<dbReference type="PANTHER" id="PTHR31251:SF169">
    <property type="entry name" value="SQUAMOSA PROMOTER-BINDING-LIKE PROTEIN 8"/>
    <property type="match status" value="1"/>
</dbReference>
<evidence type="ECO:0000256" key="7">
    <source>
        <dbReference type="ARBA" id="ARBA00023163"/>
    </source>
</evidence>
<dbReference type="Gene3D" id="4.10.1100.10">
    <property type="entry name" value="Transcription factor, SBP-box domain"/>
    <property type="match status" value="1"/>
</dbReference>
<feature type="region of interest" description="Disordered" evidence="10">
    <location>
        <begin position="299"/>
        <end position="347"/>
    </location>
</feature>
<dbReference type="Proteomes" id="UP001180020">
    <property type="component" value="Unassembled WGS sequence"/>
</dbReference>